<feature type="signal peptide" evidence="4">
    <location>
        <begin position="1"/>
        <end position="23"/>
    </location>
</feature>
<evidence type="ECO:0000259" key="5">
    <source>
        <dbReference type="Pfam" id="PF13472"/>
    </source>
</evidence>
<dbReference type="SUPFAM" id="SSF52266">
    <property type="entry name" value="SGNH hydrolase"/>
    <property type="match status" value="1"/>
</dbReference>
<feature type="region of interest" description="Disordered" evidence="3">
    <location>
        <begin position="394"/>
        <end position="418"/>
    </location>
</feature>
<dbReference type="Gene3D" id="2.60.120.430">
    <property type="entry name" value="Galactose-binding lectin"/>
    <property type="match status" value="1"/>
</dbReference>
<protein>
    <recommendedName>
        <fullName evidence="9">Lysophospholipase L1-like esterase</fullName>
    </recommendedName>
</protein>
<dbReference type="InterPro" id="IPR037459">
    <property type="entry name" value="RhgT-like"/>
</dbReference>
<name>A0A934R4L6_9BACT</name>
<dbReference type="AlphaFoldDB" id="A0A934R4L6"/>
<evidence type="ECO:0000256" key="1">
    <source>
        <dbReference type="ARBA" id="ARBA00008668"/>
    </source>
</evidence>
<evidence type="ECO:0000259" key="6">
    <source>
        <dbReference type="Pfam" id="PF21254"/>
    </source>
</evidence>
<dbReference type="EMBL" id="JAENIK010000011">
    <property type="protein sequence ID" value="MBK1816166.1"/>
    <property type="molecule type" value="Genomic_DNA"/>
</dbReference>
<dbReference type="PANTHER" id="PTHR43695">
    <property type="entry name" value="PUTATIVE (AFU_ORTHOLOGUE AFUA_2G17250)-RELATED"/>
    <property type="match status" value="1"/>
</dbReference>
<organism evidence="7 8">
    <name type="scientific">Luteolibacter yonseiensis</name>
    <dbReference type="NCBI Taxonomy" id="1144680"/>
    <lineage>
        <taxon>Bacteria</taxon>
        <taxon>Pseudomonadati</taxon>
        <taxon>Verrucomicrobiota</taxon>
        <taxon>Verrucomicrobiia</taxon>
        <taxon>Verrucomicrobiales</taxon>
        <taxon>Verrucomicrobiaceae</taxon>
        <taxon>Luteolibacter</taxon>
    </lineage>
</organism>
<dbReference type="RefSeq" id="WP_200351121.1">
    <property type="nucleotide sequence ID" value="NZ_BAABHZ010000006.1"/>
</dbReference>
<dbReference type="Pfam" id="PF13472">
    <property type="entry name" value="Lipase_GDSL_2"/>
    <property type="match status" value="1"/>
</dbReference>
<keyword evidence="4" id="KW-0732">Signal</keyword>
<dbReference type="Proteomes" id="UP000600139">
    <property type="component" value="Unassembled WGS sequence"/>
</dbReference>
<dbReference type="InterPro" id="IPR008979">
    <property type="entry name" value="Galactose-bd-like_sf"/>
</dbReference>
<feature type="domain" description="Beta-agarase/YXIM esterase-like galactose-binding" evidence="6">
    <location>
        <begin position="28"/>
        <end position="117"/>
    </location>
</feature>
<evidence type="ECO:0000256" key="2">
    <source>
        <dbReference type="ARBA" id="ARBA00022801"/>
    </source>
</evidence>
<dbReference type="GO" id="GO:0016788">
    <property type="term" value="F:hydrolase activity, acting on ester bonds"/>
    <property type="evidence" value="ECO:0007669"/>
    <property type="project" value="UniProtKB-ARBA"/>
</dbReference>
<evidence type="ECO:0000256" key="3">
    <source>
        <dbReference type="SAM" id="MobiDB-lite"/>
    </source>
</evidence>
<dbReference type="SUPFAM" id="SSF49785">
    <property type="entry name" value="Galactose-binding domain-like"/>
    <property type="match status" value="1"/>
</dbReference>
<sequence length="418" mass="45337">MVSDMFRTPMPLIPLLAALPAYAVEPMKFDFGGRGTTAGFTAVTEADVYTPEKGYGFDPGFAPRSEDRGGDPVKGDFVTGDGGFYFSVALPPGNYDVTVLLGDLAGKSGTTVKAESRRLMLENVVTGDGQQVSRKFTVNIRQPDYPGGRVGLKDREKGYLHWDEKLTLEFNGPRPCVAALDITPAPSATTVYLLGDSTVTDQPFEPWNSWGQMFPRFFKAGVAISNNAESGESLGSSLSARRVAKVVAEMRKGDYVFIQFGHNDMKRKEADALQVFEVGLSKLVKELQTKGAIPVLVTSMERKAGVNKDTLAGYPDAVKRVAENEKATLIDLHAMSRELYVGLGENLDAAFQDGTHHNNFGSYEIARCVVEGVRKSKLPLAAMLADDVKPFDPSKPDSAADFKYPASPVKNMTKPDGN</sequence>
<keyword evidence="2" id="KW-0378">Hydrolase</keyword>
<accession>A0A934R4L6</accession>
<dbReference type="Gene3D" id="3.40.50.1110">
    <property type="entry name" value="SGNH hydrolase"/>
    <property type="match status" value="1"/>
</dbReference>
<dbReference type="InterPro" id="IPR036514">
    <property type="entry name" value="SGNH_hydro_sf"/>
</dbReference>
<dbReference type="PANTHER" id="PTHR43695:SF1">
    <property type="entry name" value="RHAMNOGALACTURONAN ACETYLESTERASE"/>
    <property type="match status" value="1"/>
</dbReference>
<comment type="similarity">
    <text evidence="1">Belongs to the 'GDSL' lipolytic enzyme family.</text>
</comment>
<dbReference type="InterPro" id="IPR049033">
    <property type="entry name" value="AGA-YXIM_GBD"/>
</dbReference>
<proteinExistence type="inferred from homology"/>
<reference evidence="7" key="1">
    <citation type="submission" date="2021-01" db="EMBL/GenBank/DDBJ databases">
        <title>Modified the classification status of verrucomicrobia.</title>
        <authorList>
            <person name="Feng X."/>
        </authorList>
    </citation>
    <scope>NUCLEOTIDE SEQUENCE</scope>
    <source>
        <strain evidence="7">JCM 18052</strain>
    </source>
</reference>
<evidence type="ECO:0000313" key="8">
    <source>
        <dbReference type="Proteomes" id="UP000600139"/>
    </source>
</evidence>
<gene>
    <name evidence="7" type="ORF">JIN84_11125</name>
</gene>
<evidence type="ECO:0000313" key="7">
    <source>
        <dbReference type="EMBL" id="MBK1816166.1"/>
    </source>
</evidence>
<evidence type="ECO:0000256" key="4">
    <source>
        <dbReference type="SAM" id="SignalP"/>
    </source>
</evidence>
<keyword evidence="8" id="KW-1185">Reference proteome</keyword>
<dbReference type="Pfam" id="PF21254">
    <property type="entry name" value="AGA-YXIM_GBD"/>
    <property type="match status" value="1"/>
</dbReference>
<dbReference type="InterPro" id="IPR013830">
    <property type="entry name" value="SGNH_hydro"/>
</dbReference>
<feature type="chain" id="PRO_5037089709" description="Lysophospholipase L1-like esterase" evidence="4">
    <location>
        <begin position="24"/>
        <end position="418"/>
    </location>
</feature>
<feature type="domain" description="SGNH hydrolase-type esterase" evidence="5">
    <location>
        <begin position="193"/>
        <end position="359"/>
    </location>
</feature>
<comment type="caution">
    <text evidence="7">The sequence shown here is derived from an EMBL/GenBank/DDBJ whole genome shotgun (WGS) entry which is preliminary data.</text>
</comment>
<evidence type="ECO:0008006" key="9">
    <source>
        <dbReference type="Google" id="ProtNLM"/>
    </source>
</evidence>